<name>A0A9P5Z7N0_9AGAR</name>
<protein>
    <submittedName>
        <fullName evidence="2">Uncharacterized protein</fullName>
    </submittedName>
</protein>
<sequence length="164" mass="18700">MKMHRTMLLRYFTKPSKGKLRVRAANRPGYGHGRRKDGVRRVIAGHGRAGITIQQVADGTGRDILLATNYDGSGRYSFGKDLQMGKGETRERETQRVNLIIFLVPQRPFLRLPRGLPGLRQRVRALLERHEDNATDDATRRRKSSSARNVDTRRQHAMRGNATQ</sequence>
<gene>
    <name evidence="2" type="ORF">BDN70DRAFT_919694</name>
</gene>
<evidence type="ECO:0000313" key="3">
    <source>
        <dbReference type="Proteomes" id="UP000807469"/>
    </source>
</evidence>
<proteinExistence type="predicted"/>
<evidence type="ECO:0000256" key="1">
    <source>
        <dbReference type="SAM" id="MobiDB-lite"/>
    </source>
</evidence>
<evidence type="ECO:0000313" key="2">
    <source>
        <dbReference type="EMBL" id="KAF9481610.1"/>
    </source>
</evidence>
<comment type="caution">
    <text evidence="2">The sequence shown here is derived from an EMBL/GenBank/DDBJ whole genome shotgun (WGS) entry which is preliminary data.</text>
</comment>
<organism evidence="2 3">
    <name type="scientific">Pholiota conissans</name>
    <dbReference type="NCBI Taxonomy" id="109636"/>
    <lineage>
        <taxon>Eukaryota</taxon>
        <taxon>Fungi</taxon>
        <taxon>Dikarya</taxon>
        <taxon>Basidiomycota</taxon>
        <taxon>Agaricomycotina</taxon>
        <taxon>Agaricomycetes</taxon>
        <taxon>Agaricomycetidae</taxon>
        <taxon>Agaricales</taxon>
        <taxon>Agaricineae</taxon>
        <taxon>Strophariaceae</taxon>
        <taxon>Pholiota</taxon>
    </lineage>
</organism>
<reference evidence="2" key="1">
    <citation type="submission" date="2020-11" db="EMBL/GenBank/DDBJ databases">
        <authorList>
            <consortium name="DOE Joint Genome Institute"/>
            <person name="Ahrendt S."/>
            <person name="Riley R."/>
            <person name="Andreopoulos W."/>
            <person name="Labutti K."/>
            <person name="Pangilinan J."/>
            <person name="Ruiz-Duenas F.J."/>
            <person name="Barrasa J.M."/>
            <person name="Sanchez-Garcia M."/>
            <person name="Camarero S."/>
            <person name="Miyauchi S."/>
            <person name="Serrano A."/>
            <person name="Linde D."/>
            <person name="Babiker R."/>
            <person name="Drula E."/>
            <person name="Ayuso-Fernandez I."/>
            <person name="Pacheco R."/>
            <person name="Padilla G."/>
            <person name="Ferreira P."/>
            <person name="Barriuso J."/>
            <person name="Kellner H."/>
            <person name="Castanera R."/>
            <person name="Alfaro M."/>
            <person name="Ramirez L."/>
            <person name="Pisabarro A.G."/>
            <person name="Kuo A."/>
            <person name="Tritt A."/>
            <person name="Lipzen A."/>
            <person name="He G."/>
            <person name="Yan M."/>
            <person name="Ng V."/>
            <person name="Cullen D."/>
            <person name="Martin F."/>
            <person name="Rosso M.-N."/>
            <person name="Henrissat B."/>
            <person name="Hibbett D."/>
            <person name="Martinez A.T."/>
            <person name="Grigoriev I.V."/>
        </authorList>
    </citation>
    <scope>NUCLEOTIDE SEQUENCE</scope>
    <source>
        <strain evidence="2">CIRM-BRFM 674</strain>
    </source>
</reference>
<dbReference type="EMBL" id="MU155176">
    <property type="protein sequence ID" value="KAF9481610.1"/>
    <property type="molecule type" value="Genomic_DNA"/>
</dbReference>
<dbReference type="Proteomes" id="UP000807469">
    <property type="component" value="Unassembled WGS sequence"/>
</dbReference>
<dbReference type="AlphaFoldDB" id="A0A9P5Z7N0"/>
<accession>A0A9P5Z7N0</accession>
<feature type="region of interest" description="Disordered" evidence="1">
    <location>
        <begin position="134"/>
        <end position="164"/>
    </location>
</feature>
<keyword evidence="3" id="KW-1185">Reference proteome</keyword>